<dbReference type="SUPFAM" id="SSF48498">
    <property type="entry name" value="Tetracyclin repressor-like, C-terminal domain"/>
    <property type="match status" value="1"/>
</dbReference>
<dbReference type="Proteomes" id="UP000243661">
    <property type="component" value="Unassembled WGS sequence"/>
</dbReference>
<dbReference type="InterPro" id="IPR009057">
    <property type="entry name" value="Homeodomain-like_sf"/>
</dbReference>
<gene>
    <name evidence="4" type="ORF">GA0116959_1213</name>
</gene>
<dbReference type="InterPro" id="IPR036271">
    <property type="entry name" value="Tet_transcr_reg_TetR-rel_C_sf"/>
</dbReference>
<dbReference type="Pfam" id="PF00440">
    <property type="entry name" value="TetR_N"/>
    <property type="match status" value="1"/>
</dbReference>
<keyword evidence="1 2" id="KW-0238">DNA-binding</keyword>
<dbReference type="GO" id="GO:0003700">
    <property type="term" value="F:DNA-binding transcription factor activity"/>
    <property type="evidence" value="ECO:0007669"/>
    <property type="project" value="TreeGrafter"/>
</dbReference>
<dbReference type="PANTHER" id="PTHR30055">
    <property type="entry name" value="HTH-TYPE TRANSCRIPTIONAL REGULATOR RUTR"/>
    <property type="match status" value="1"/>
</dbReference>
<protein>
    <submittedName>
        <fullName evidence="4">Transcriptional regulator, TetR family</fullName>
    </submittedName>
</protein>
<dbReference type="InterPro" id="IPR050109">
    <property type="entry name" value="HTH-type_TetR-like_transc_reg"/>
</dbReference>
<dbReference type="RefSeq" id="WP_053577905.1">
    <property type="nucleotide sequence ID" value="NZ_FMBK01000021.1"/>
</dbReference>
<sequence>MSYKRSALMQERMEQNRETILLSARELIAQGGFKDAQIQAIAERAGVSSGLVYRYFDNKSQILIEVLSEAIQYEFQILNNIAASNFSAQEKLHKAVTTFVKRALNSPQLAYSLMFEPVDASIEHERFRSKQLIKQSINQILAEGKINGEFGFEDLNTAALCVVGAMTFVVIEPLNPSKNVRFDQAYKDYFVKQIADFCVSGVLIKEENHSVNIQK</sequence>
<dbReference type="InterPro" id="IPR001647">
    <property type="entry name" value="HTH_TetR"/>
</dbReference>
<dbReference type="SUPFAM" id="SSF46689">
    <property type="entry name" value="Homeodomain-like"/>
    <property type="match status" value="1"/>
</dbReference>
<organism evidence="4 5">
    <name type="scientific">Acinetobacter albensis</name>
    <dbReference type="NCBI Taxonomy" id="1673609"/>
    <lineage>
        <taxon>Bacteria</taxon>
        <taxon>Pseudomonadati</taxon>
        <taxon>Pseudomonadota</taxon>
        <taxon>Gammaproteobacteria</taxon>
        <taxon>Moraxellales</taxon>
        <taxon>Moraxellaceae</taxon>
        <taxon>Acinetobacter</taxon>
    </lineage>
</organism>
<accession>A0A1C4GZ41</accession>
<dbReference type="OrthoDB" id="63332at2"/>
<dbReference type="PROSITE" id="PS50977">
    <property type="entry name" value="HTH_TETR_2"/>
    <property type="match status" value="1"/>
</dbReference>
<dbReference type="GO" id="GO:0000976">
    <property type="term" value="F:transcription cis-regulatory region binding"/>
    <property type="evidence" value="ECO:0007669"/>
    <property type="project" value="TreeGrafter"/>
</dbReference>
<dbReference type="AlphaFoldDB" id="A0A1C4GZ41"/>
<dbReference type="PRINTS" id="PR00455">
    <property type="entry name" value="HTHTETR"/>
</dbReference>
<feature type="domain" description="HTH tetR-type" evidence="3">
    <location>
        <begin position="14"/>
        <end position="74"/>
    </location>
</feature>
<dbReference type="Gene3D" id="1.10.357.10">
    <property type="entry name" value="Tetracycline Repressor, domain 2"/>
    <property type="match status" value="1"/>
</dbReference>
<dbReference type="EMBL" id="FMBK01000021">
    <property type="protein sequence ID" value="SCC73382.1"/>
    <property type="molecule type" value="Genomic_DNA"/>
</dbReference>
<name>A0A1C4GZ41_9GAMM</name>
<evidence type="ECO:0000313" key="4">
    <source>
        <dbReference type="EMBL" id="SCC73382.1"/>
    </source>
</evidence>
<evidence type="ECO:0000256" key="1">
    <source>
        <dbReference type="ARBA" id="ARBA00023125"/>
    </source>
</evidence>
<evidence type="ECO:0000256" key="2">
    <source>
        <dbReference type="PROSITE-ProRule" id="PRU00335"/>
    </source>
</evidence>
<dbReference type="PANTHER" id="PTHR30055:SF226">
    <property type="entry name" value="HTH-TYPE TRANSCRIPTIONAL REGULATOR PKSA"/>
    <property type="match status" value="1"/>
</dbReference>
<proteinExistence type="predicted"/>
<evidence type="ECO:0000259" key="3">
    <source>
        <dbReference type="PROSITE" id="PS50977"/>
    </source>
</evidence>
<reference evidence="4 5" key="1">
    <citation type="submission" date="2016-08" db="EMBL/GenBank/DDBJ databases">
        <authorList>
            <person name="Seilhamer J.J."/>
        </authorList>
    </citation>
    <scope>NUCLEOTIDE SEQUENCE [LARGE SCALE GENOMIC DNA]</scope>
    <source>
        <strain evidence="4 5">ANC 4874</strain>
    </source>
</reference>
<feature type="DNA-binding region" description="H-T-H motif" evidence="2">
    <location>
        <begin position="37"/>
        <end position="56"/>
    </location>
</feature>
<evidence type="ECO:0000313" key="5">
    <source>
        <dbReference type="Proteomes" id="UP000243661"/>
    </source>
</evidence>